<feature type="transmembrane region" description="Helical" evidence="1">
    <location>
        <begin position="92"/>
        <end position="110"/>
    </location>
</feature>
<accession>A3VDG8</accession>
<gene>
    <name evidence="2" type="ORF">RB2654_02549</name>
</gene>
<keyword evidence="3" id="KW-1185">Reference proteome</keyword>
<dbReference type="HOGENOM" id="CLU_1831537_0_0_5"/>
<evidence type="ECO:0000313" key="2">
    <source>
        <dbReference type="EMBL" id="EAQ13557.1"/>
    </source>
</evidence>
<proteinExistence type="predicted"/>
<feature type="transmembrane region" description="Helical" evidence="1">
    <location>
        <begin position="57"/>
        <end position="77"/>
    </location>
</feature>
<dbReference type="EMBL" id="AAMT01000004">
    <property type="protein sequence ID" value="EAQ13557.1"/>
    <property type="molecule type" value="Genomic_DNA"/>
</dbReference>
<keyword evidence="1" id="KW-1133">Transmembrane helix</keyword>
<dbReference type="Proteomes" id="UP000002931">
    <property type="component" value="Unassembled WGS sequence"/>
</dbReference>
<dbReference type="STRING" id="314271.RB2654_02549"/>
<dbReference type="eggNOG" id="ENOG50334H2">
    <property type="taxonomic scope" value="Bacteria"/>
</dbReference>
<name>A3VDG8_9RHOB</name>
<protein>
    <submittedName>
        <fullName evidence="2">Uncharacterized protein</fullName>
    </submittedName>
</protein>
<evidence type="ECO:0000313" key="3">
    <source>
        <dbReference type="Proteomes" id="UP000002931"/>
    </source>
</evidence>
<keyword evidence="1" id="KW-0812">Transmembrane</keyword>
<organism evidence="2 3">
    <name type="scientific">Maritimibacter alkaliphilus HTCC2654</name>
    <dbReference type="NCBI Taxonomy" id="314271"/>
    <lineage>
        <taxon>Bacteria</taxon>
        <taxon>Pseudomonadati</taxon>
        <taxon>Pseudomonadota</taxon>
        <taxon>Alphaproteobacteria</taxon>
        <taxon>Rhodobacterales</taxon>
        <taxon>Roseobacteraceae</taxon>
        <taxon>Maritimibacter</taxon>
    </lineage>
</organism>
<feature type="transmembrane region" description="Helical" evidence="1">
    <location>
        <begin position="30"/>
        <end position="50"/>
    </location>
</feature>
<comment type="caution">
    <text evidence="2">The sequence shown here is derived from an EMBL/GenBank/DDBJ whole genome shotgun (WGS) entry which is preliminary data.</text>
</comment>
<dbReference type="AlphaFoldDB" id="A3VDG8"/>
<dbReference type="OrthoDB" id="7875520at2"/>
<feature type="transmembrane region" description="Helical" evidence="1">
    <location>
        <begin position="122"/>
        <end position="140"/>
    </location>
</feature>
<keyword evidence="1" id="KW-0472">Membrane</keyword>
<evidence type="ECO:0000256" key="1">
    <source>
        <dbReference type="SAM" id="Phobius"/>
    </source>
</evidence>
<dbReference type="RefSeq" id="WP_008328422.1">
    <property type="nucleotide sequence ID" value="NZ_CH902578.1"/>
</dbReference>
<sequence>MKQAIFLIFLTVLALEAGFLLLGYVPVANIVYGAIALMAVMIAATFLWLWFERTTPLAIGMVVSWFGMACLAGWWWVYNLTGSPDWAHQNPGMFGVLALPIVGSVLHFAVIQRSFGYHGMHFLWPLAGAVGLSIAVYVVVV</sequence>
<reference evidence="2 3" key="1">
    <citation type="journal article" date="2010" name="J. Bacteriol.">
        <title>Genome sequences of Pelagibaca bermudensis HTCC2601T and Maritimibacter alkaliphilus HTCC2654T, the type strains of two marine Roseobacter genera.</title>
        <authorList>
            <person name="Thrash J.C."/>
            <person name="Cho J.C."/>
            <person name="Ferriera S."/>
            <person name="Johnson J."/>
            <person name="Vergin K.L."/>
            <person name="Giovannoni S.J."/>
        </authorList>
    </citation>
    <scope>NUCLEOTIDE SEQUENCE [LARGE SCALE GENOMIC DNA]</scope>
    <source>
        <strain evidence="2 3">HTCC2654</strain>
    </source>
</reference>